<sequence length="487" mass="53685">MFVCGVVFFLLNILIEHNFFIHKKVGPTPEEEVEDEDQDVARERARVLSEEGENDIIRIDNLTKVYKVPGGKGRHVAVDRLCLGVPKGQCFGLLGVNGAGKTTTFKMLTGYLGMTHGNAYINGFSIVTAVKEVRRSIGYCPQFDAFDPLMTAREVLYFFARIKGIPSSDLKDVVDWAITKLGLTQYADKPSGTYSGGNRRKLSTAIALIGNPSVIFLDEPTAGMDPGARRFLWNCINNIVKDGRSVILTSHSMEECEALCSRLAIMVNGRFRGIGSIQHLKTRFGNGYIVIVRIAGDRPDLDIVDSFITETFPSANLRERHHNMLQYQLGSEVPLSHIFSEIEAVRESFNIEDYSVSQTTLDQVFINFAKMQTDSLDSEAATAESEDTTDGLQHDNLSRATSMTTVNMDRRMSSSTLGGASSAEVVGDGYSTIAAVPPRDGTNSEGYTTIKELSSPVKYAAPAPRLKRKPRVLESHNDNNKDDGFNI</sequence>
<organism evidence="8 9">
    <name type="scientific">Mizuhopecten yessoensis</name>
    <name type="common">Japanese scallop</name>
    <name type="synonym">Patinopecten yessoensis</name>
    <dbReference type="NCBI Taxonomy" id="6573"/>
    <lineage>
        <taxon>Eukaryota</taxon>
        <taxon>Metazoa</taxon>
        <taxon>Spiralia</taxon>
        <taxon>Lophotrochozoa</taxon>
        <taxon>Mollusca</taxon>
        <taxon>Bivalvia</taxon>
        <taxon>Autobranchia</taxon>
        <taxon>Pteriomorphia</taxon>
        <taxon>Pectinida</taxon>
        <taxon>Pectinoidea</taxon>
        <taxon>Pectinidae</taxon>
        <taxon>Mizuhopecten</taxon>
    </lineage>
</organism>
<evidence type="ECO:0000259" key="7">
    <source>
        <dbReference type="PROSITE" id="PS50893"/>
    </source>
</evidence>
<dbReference type="GO" id="GO:0005524">
    <property type="term" value="F:ATP binding"/>
    <property type="evidence" value="ECO:0007669"/>
    <property type="project" value="UniProtKB-KW"/>
</dbReference>
<evidence type="ECO:0000256" key="4">
    <source>
        <dbReference type="ARBA" id="ARBA00022840"/>
    </source>
</evidence>
<accession>A0A210PGD8</accession>
<keyword evidence="9" id="KW-1185">Reference proteome</keyword>
<feature type="region of interest" description="Disordered" evidence="5">
    <location>
        <begin position="459"/>
        <end position="487"/>
    </location>
</feature>
<evidence type="ECO:0000256" key="1">
    <source>
        <dbReference type="ARBA" id="ARBA00022448"/>
    </source>
</evidence>
<dbReference type="Gene3D" id="3.40.50.300">
    <property type="entry name" value="P-loop containing nucleotide triphosphate hydrolases"/>
    <property type="match status" value="1"/>
</dbReference>
<keyword evidence="3" id="KW-0547">Nucleotide-binding</keyword>
<dbReference type="InterPro" id="IPR056264">
    <property type="entry name" value="R2_ABCA1-4-like"/>
</dbReference>
<dbReference type="InterPro" id="IPR027417">
    <property type="entry name" value="P-loop_NTPase"/>
</dbReference>
<dbReference type="CDD" id="cd03263">
    <property type="entry name" value="ABC_subfamily_A"/>
    <property type="match status" value="1"/>
</dbReference>
<dbReference type="Proteomes" id="UP000242188">
    <property type="component" value="Unassembled WGS sequence"/>
</dbReference>
<feature type="signal peptide" evidence="6">
    <location>
        <begin position="1"/>
        <end position="17"/>
    </location>
</feature>
<feature type="chain" id="PRO_5011990179" evidence="6">
    <location>
        <begin position="18"/>
        <end position="487"/>
    </location>
</feature>
<dbReference type="STRING" id="6573.A0A210PGD8"/>
<dbReference type="AlphaFoldDB" id="A0A210PGD8"/>
<dbReference type="InterPro" id="IPR026082">
    <property type="entry name" value="ABCA"/>
</dbReference>
<comment type="caution">
    <text evidence="8">The sequence shown here is derived from an EMBL/GenBank/DDBJ whole genome shotgun (WGS) entry which is preliminary data.</text>
</comment>
<dbReference type="InterPro" id="IPR003439">
    <property type="entry name" value="ABC_transporter-like_ATP-bd"/>
</dbReference>
<dbReference type="GO" id="GO:0016020">
    <property type="term" value="C:membrane"/>
    <property type="evidence" value="ECO:0007669"/>
    <property type="project" value="InterPro"/>
</dbReference>
<evidence type="ECO:0000313" key="9">
    <source>
        <dbReference type="Proteomes" id="UP000242188"/>
    </source>
</evidence>
<protein>
    <submittedName>
        <fullName evidence="8">ATP-binding cassette sub-family A member 1</fullName>
    </submittedName>
</protein>
<feature type="compositionally biased region" description="Basic and acidic residues" evidence="5">
    <location>
        <begin position="471"/>
        <end position="487"/>
    </location>
</feature>
<evidence type="ECO:0000256" key="2">
    <source>
        <dbReference type="ARBA" id="ARBA00022737"/>
    </source>
</evidence>
<keyword evidence="4 8" id="KW-0067">ATP-binding</keyword>
<dbReference type="EMBL" id="NEDP02076721">
    <property type="protein sequence ID" value="OWF35545.1"/>
    <property type="molecule type" value="Genomic_DNA"/>
</dbReference>
<evidence type="ECO:0000256" key="6">
    <source>
        <dbReference type="SAM" id="SignalP"/>
    </source>
</evidence>
<keyword evidence="1" id="KW-0813">Transport</keyword>
<dbReference type="InterPro" id="IPR003593">
    <property type="entry name" value="AAA+_ATPase"/>
</dbReference>
<dbReference type="PANTHER" id="PTHR19229">
    <property type="entry name" value="ATP-BINDING CASSETTE TRANSPORTER SUBFAMILY A ABCA"/>
    <property type="match status" value="1"/>
</dbReference>
<dbReference type="PANTHER" id="PTHR19229:SF36">
    <property type="entry name" value="ATP-BINDING CASSETTE SUB-FAMILY A MEMBER 2"/>
    <property type="match status" value="1"/>
</dbReference>
<proteinExistence type="predicted"/>
<evidence type="ECO:0000256" key="5">
    <source>
        <dbReference type="SAM" id="MobiDB-lite"/>
    </source>
</evidence>
<dbReference type="Pfam" id="PF00005">
    <property type="entry name" value="ABC_tran"/>
    <property type="match status" value="1"/>
</dbReference>
<gene>
    <name evidence="8" type="ORF">KP79_PYT08408</name>
</gene>
<dbReference type="FunFam" id="3.40.50.300:FF:000327">
    <property type="entry name" value="ATP-binding cassette sub-family A member 3"/>
    <property type="match status" value="1"/>
</dbReference>
<evidence type="ECO:0000313" key="8">
    <source>
        <dbReference type="EMBL" id="OWF35545.1"/>
    </source>
</evidence>
<evidence type="ECO:0000256" key="3">
    <source>
        <dbReference type="ARBA" id="ARBA00022741"/>
    </source>
</evidence>
<keyword evidence="2" id="KW-0677">Repeat</keyword>
<dbReference type="GO" id="GO:0016887">
    <property type="term" value="F:ATP hydrolysis activity"/>
    <property type="evidence" value="ECO:0007669"/>
    <property type="project" value="InterPro"/>
</dbReference>
<dbReference type="GO" id="GO:0140359">
    <property type="term" value="F:ABC-type transporter activity"/>
    <property type="evidence" value="ECO:0007669"/>
    <property type="project" value="InterPro"/>
</dbReference>
<dbReference type="Pfam" id="PF23321">
    <property type="entry name" value="R1_ABCA1"/>
    <property type="match status" value="1"/>
</dbReference>
<dbReference type="GO" id="GO:0005319">
    <property type="term" value="F:lipid transporter activity"/>
    <property type="evidence" value="ECO:0007669"/>
    <property type="project" value="TreeGrafter"/>
</dbReference>
<dbReference type="SUPFAM" id="SSF52540">
    <property type="entry name" value="P-loop containing nucleoside triphosphate hydrolases"/>
    <property type="match status" value="1"/>
</dbReference>
<keyword evidence="6" id="KW-0732">Signal</keyword>
<dbReference type="OrthoDB" id="10255969at2759"/>
<dbReference type="SMART" id="SM00382">
    <property type="entry name" value="AAA"/>
    <property type="match status" value="1"/>
</dbReference>
<dbReference type="PROSITE" id="PS50893">
    <property type="entry name" value="ABC_TRANSPORTER_2"/>
    <property type="match status" value="1"/>
</dbReference>
<reference evidence="8 9" key="1">
    <citation type="journal article" date="2017" name="Nat. Ecol. Evol.">
        <title>Scallop genome provides insights into evolution of bilaterian karyotype and development.</title>
        <authorList>
            <person name="Wang S."/>
            <person name="Zhang J."/>
            <person name="Jiao W."/>
            <person name="Li J."/>
            <person name="Xun X."/>
            <person name="Sun Y."/>
            <person name="Guo X."/>
            <person name="Huan P."/>
            <person name="Dong B."/>
            <person name="Zhang L."/>
            <person name="Hu X."/>
            <person name="Sun X."/>
            <person name="Wang J."/>
            <person name="Zhao C."/>
            <person name="Wang Y."/>
            <person name="Wang D."/>
            <person name="Huang X."/>
            <person name="Wang R."/>
            <person name="Lv J."/>
            <person name="Li Y."/>
            <person name="Zhang Z."/>
            <person name="Liu B."/>
            <person name="Lu W."/>
            <person name="Hui Y."/>
            <person name="Liang J."/>
            <person name="Zhou Z."/>
            <person name="Hou R."/>
            <person name="Li X."/>
            <person name="Liu Y."/>
            <person name="Li H."/>
            <person name="Ning X."/>
            <person name="Lin Y."/>
            <person name="Zhao L."/>
            <person name="Xing Q."/>
            <person name="Dou J."/>
            <person name="Li Y."/>
            <person name="Mao J."/>
            <person name="Guo H."/>
            <person name="Dou H."/>
            <person name="Li T."/>
            <person name="Mu C."/>
            <person name="Jiang W."/>
            <person name="Fu Q."/>
            <person name="Fu X."/>
            <person name="Miao Y."/>
            <person name="Liu J."/>
            <person name="Yu Q."/>
            <person name="Li R."/>
            <person name="Liao H."/>
            <person name="Li X."/>
            <person name="Kong Y."/>
            <person name="Jiang Z."/>
            <person name="Chourrout D."/>
            <person name="Li R."/>
            <person name="Bao Z."/>
        </authorList>
    </citation>
    <scope>NUCLEOTIDE SEQUENCE [LARGE SCALE GENOMIC DNA]</scope>
    <source>
        <strain evidence="8 9">PY_sf001</strain>
    </source>
</reference>
<feature type="domain" description="ABC transporter" evidence="7">
    <location>
        <begin position="57"/>
        <end position="293"/>
    </location>
</feature>
<name>A0A210PGD8_MIZYE</name>